<gene>
    <name evidence="2" type="ORF">JD844_025958</name>
</gene>
<sequence length="538" mass="59553">MASRDRVAQAKSRAERYRPPTVPVPQIEIVPGRLTEADWLSLLNFEEAEDTVGDILASMLDQVMDECYKVYLSRQCIPYVINQAREAMLQIIEWRFLVRDEGETEVPMDPAWQEDEEPVPCITDSWAEGSVPVVQAAPARWETEEMLARLLDEAPATEEEEEAPGGGTAAGVALAPGVAAPSLHTLLHEEEEEEEEEDKEERPLPAVLPEIRPSKIRSSSSRVRVRVPEGLPLVKEAPTPPAQPCSTTKLWVPPHGYEGSPRAARFSCPLTALESSEKDLLLRQKLSQFSVVEDEDEDEDVGRPLLLPPSCSNLLRIQVGRPPNTKDVFYDEHGRVTLVPRLDPARLPKHWIRPTVEVVDPDVESRRQEALKTVSGRCTRRWRSRRHPAKHPGSARRVTEVGPGVILPPGVPTVLLWEGPAKAMRQHLSEQVARRPPPPGRVLEPTALFFVKPTLLMETVELAPGVTLRCSDSTTQRLPPVVPRAEEVAAAAGKVHGELRLLCPQVPFPMAAPEQMAGPPRPLPRLHPGAATRPGCPC</sequence>
<evidence type="ECO:0000256" key="1">
    <source>
        <dbReference type="SAM" id="MobiDB-lite"/>
    </source>
</evidence>
<comment type="caution">
    <text evidence="2">The sequence shown here is derived from an EMBL/GenBank/DDBJ whole genome shotgun (WGS) entry which is preliminary data.</text>
</comment>
<dbReference type="PANTHER" id="PTHR34438">
    <property type="entry name" value="SI:DKEY-97L20.6"/>
    <property type="match status" value="1"/>
</dbReference>
<dbReference type="Pfam" id="PF15479">
    <property type="entry name" value="DUF4639"/>
    <property type="match status" value="2"/>
</dbReference>
<accession>A0ABQ7SEA3</accession>
<keyword evidence="3" id="KW-1185">Reference proteome</keyword>
<name>A0ABQ7SEA3_PHRPL</name>
<protein>
    <submittedName>
        <fullName evidence="2">Uncharacterized protein</fullName>
    </submittedName>
</protein>
<evidence type="ECO:0000313" key="3">
    <source>
        <dbReference type="Proteomes" id="UP000826234"/>
    </source>
</evidence>
<feature type="compositionally biased region" description="Acidic residues" evidence="1">
    <location>
        <begin position="189"/>
        <end position="199"/>
    </location>
</feature>
<dbReference type="Proteomes" id="UP000826234">
    <property type="component" value="Unassembled WGS sequence"/>
</dbReference>
<organism evidence="2 3">
    <name type="scientific">Phrynosoma platyrhinos</name>
    <name type="common">Desert horned lizard</name>
    <dbReference type="NCBI Taxonomy" id="52577"/>
    <lineage>
        <taxon>Eukaryota</taxon>
        <taxon>Metazoa</taxon>
        <taxon>Chordata</taxon>
        <taxon>Craniata</taxon>
        <taxon>Vertebrata</taxon>
        <taxon>Euteleostomi</taxon>
        <taxon>Lepidosauria</taxon>
        <taxon>Squamata</taxon>
        <taxon>Bifurcata</taxon>
        <taxon>Unidentata</taxon>
        <taxon>Episquamata</taxon>
        <taxon>Toxicofera</taxon>
        <taxon>Iguania</taxon>
        <taxon>Phrynosomatidae</taxon>
        <taxon>Phrynosomatinae</taxon>
        <taxon>Phrynosoma</taxon>
    </lineage>
</organism>
<reference evidence="2 3" key="1">
    <citation type="journal article" date="2022" name="Gigascience">
        <title>A chromosome-level genome assembly and annotation of the desert horned lizard, Phrynosoma platyrhinos, provides insight into chromosomal rearrangements among reptiles.</title>
        <authorList>
            <person name="Koochekian N."/>
            <person name="Ascanio A."/>
            <person name="Farleigh K."/>
            <person name="Card D.C."/>
            <person name="Schield D.R."/>
            <person name="Castoe T.A."/>
            <person name="Jezkova T."/>
        </authorList>
    </citation>
    <scope>NUCLEOTIDE SEQUENCE [LARGE SCALE GENOMIC DNA]</scope>
    <source>
        <strain evidence="2">NK-2021</strain>
    </source>
</reference>
<feature type="region of interest" description="Disordered" evidence="1">
    <location>
        <begin position="516"/>
        <end position="538"/>
    </location>
</feature>
<dbReference type="InterPro" id="IPR028042">
    <property type="entry name" value="DUF4639"/>
</dbReference>
<proteinExistence type="predicted"/>
<feature type="region of interest" description="Disordered" evidence="1">
    <location>
        <begin position="188"/>
        <end position="212"/>
    </location>
</feature>
<evidence type="ECO:0000313" key="2">
    <source>
        <dbReference type="EMBL" id="KAH0615659.1"/>
    </source>
</evidence>
<dbReference type="PANTHER" id="PTHR34438:SF1">
    <property type="entry name" value="CHROMOSOME 2 OPEN READING FRAME 81"/>
    <property type="match status" value="1"/>
</dbReference>
<dbReference type="EMBL" id="JAIPUX010005290">
    <property type="protein sequence ID" value="KAH0615659.1"/>
    <property type="molecule type" value="Genomic_DNA"/>
</dbReference>